<feature type="region of interest" description="Disordered" evidence="6">
    <location>
        <begin position="1"/>
        <end position="69"/>
    </location>
</feature>
<dbReference type="PROSITE" id="PS50850">
    <property type="entry name" value="MFS"/>
    <property type="match status" value="1"/>
</dbReference>
<dbReference type="PANTHER" id="PTHR23502:SF68">
    <property type="entry name" value="MULTIDRUG TRANSPORTER, PUTATIVE (AFU_ORTHOLOGUE AFUA_3G01120)-RELATED"/>
    <property type="match status" value="1"/>
</dbReference>
<feature type="transmembrane region" description="Helical" evidence="7">
    <location>
        <begin position="204"/>
        <end position="225"/>
    </location>
</feature>
<comment type="caution">
    <text evidence="9">The sequence shown here is derived from an EMBL/GenBank/DDBJ whole genome shotgun (WGS) entry which is preliminary data.</text>
</comment>
<dbReference type="OrthoDB" id="5296287at2759"/>
<sequence>MRNSQDLGGTNKVPSSAMNQRDDGASKQDIESQPGHENSDSETTVQEKAPKDPNIVDWDGPEDPANPMNWSSAKKIGSIAMVSLITMLSPLASTIIAPSTPQVMKAFNSTNETLGSFITTVYLLGYCFGPLVIAPLSELYGRCIIYNVCNTIFLIFSIACAVADNESSLIVFRLFTGIAASCPLTLGAGTIADMVPLERRGMAMAFWIMGPLLGPAVGPLVGAFLGEAKGWRWIFWLITIIAGVVWAFALLLLRESYPFVILKWKTQRLRKETGNENLRSALDTGKSPKDLFQSSIIRPIKMLFLSPVVFLVSLLMAIVYGDTYLLFTTFDRVFQGQYNFSSGIVGLVYLGSGIGSFFGLLFCGGISDRLVKRLTERNGGSARPEYRLPAMFVGVVIVPLGLFMYGWTAEKKVHWIAPIIGNGVIGFGLFAIFMPATSYLVDIYTIYAASVTAAATVFRSLLGALLPLAGNSMYDALGLGWGTSTLAFISVAFIPLPLILWKYGQRIRDSKYGQVSF</sequence>
<dbReference type="EMBL" id="QGMI01000433">
    <property type="protein sequence ID" value="TVY40779.1"/>
    <property type="molecule type" value="Genomic_DNA"/>
</dbReference>
<dbReference type="SUPFAM" id="SSF103473">
    <property type="entry name" value="MFS general substrate transporter"/>
    <property type="match status" value="1"/>
</dbReference>
<evidence type="ECO:0000256" key="1">
    <source>
        <dbReference type="ARBA" id="ARBA00004141"/>
    </source>
</evidence>
<keyword evidence="10" id="KW-1185">Reference proteome</keyword>
<dbReference type="CDD" id="cd17323">
    <property type="entry name" value="MFS_Tpo1_MDR_like"/>
    <property type="match status" value="1"/>
</dbReference>
<dbReference type="PANTHER" id="PTHR23502">
    <property type="entry name" value="MAJOR FACILITATOR SUPERFAMILY"/>
    <property type="match status" value="1"/>
</dbReference>
<keyword evidence="4 7" id="KW-1133">Transmembrane helix</keyword>
<dbReference type="InterPro" id="IPR011701">
    <property type="entry name" value="MFS"/>
</dbReference>
<feature type="transmembrane region" description="Helical" evidence="7">
    <location>
        <begin position="170"/>
        <end position="192"/>
    </location>
</feature>
<dbReference type="FunFam" id="1.20.1250.20:FF:000011">
    <property type="entry name" value="MFS multidrug transporter, putative"/>
    <property type="match status" value="1"/>
</dbReference>
<feature type="transmembrane region" description="Helical" evidence="7">
    <location>
        <begin position="231"/>
        <end position="253"/>
    </location>
</feature>
<evidence type="ECO:0000256" key="4">
    <source>
        <dbReference type="ARBA" id="ARBA00022989"/>
    </source>
</evidence>
<feature type="transmembrane region" description="Helical" evidence="7">
    <location>
        <begin position="446"/>
        <end position="469"/>
    </location>
</feature>
<evidence type="ECO:0000313" key="10">
    <source>
        <dbReference type="Proteomes" id="UP000443090"/>
    </source>
</evidence>
<evidence type="ECO:0000256" key="2">
    <source>
        <dbReference type="ARBA" id="ARBA00008335"/>
    </source>
</evidence>
<feature type="compositionally biased region" description="Polar residues" evidence="6">
    <location>
        <begin position="1"/>
        <end position="19"/>
    </location>
</feature>
<proteinExistence type="inferred from homology"/>
<accession>A0A8H8RS33</accession>
<dbReference type="GO" id="GO:0022857">
    <property type="term" value="F:transmembrane transporter activity"/>
    <property type="evidence" value="ECO:0007669"/>
    <property type="project" value="InterPro"/>
</dbReference>
<comment type="subcellular location">
    <subcellularLocation>
        <location evidence="1">Membrane</location>
        <topology evidence="1">Multi-pass membrane protein</topology>
    </subcellularLocation>
</comment>
<keyword evidence="5 7" id="KW-0472">Membrane</keyword>
<feature type="transmembrane region" description="Helical" evidence="7">
    <location>
        <begin position="481"/>
        <end position="501"/>
    </location>
</feature>
<feature type="transmembrane region" description="Helical" evidence="7">
    <location>
        <begin position="340"/>
        <end position="367"/>
    </location>
</feature>
<evidence type="ECO:0000259" key="8">
    <source>
        <dbReference type="PROSITE" id="PS50850"/>
    </source>
</evidence>
<evidence type="ECO:0000256" key="3">
    <source>
        <dbReference type="ARBA" id="ARBA00022692"/>
    </source>
</evidence>
<feature type="transmembrane region" description="Helical" evidence="7">
    <location>
        <begin position="302"/>
        <end position="320"/>
    </location>
</feature>
<evidence type="ECO:0000313" key="9">
    <source>
        <dbReference type="EMBL" id="TVY40779.1"/>
    </source>
</evidence>
<name>A0A8H8RS33_9HELO</name>
<dbReference type="InterPro" id="IPR020846">
    <property type="entry name" value="MFS_dom"/>
</dbReference>
<dbReference type="GO" id="GO:0016020">
    <property type="term" value="C:membrane"/>
    <property type="evidence" value="ECO:0007669"/>
    <property type="project" value="UniProtKB-SubCell"/>
</dbReference>
<protein>
    <submittedName>
        <fullName evidence="9">Efflux pump</fullName>
    </submittedName>
</protein>
<dbReference type="AlphaFoldDB" id="A0A8H8RS33"/>
<feature type="transmembrane region" description="Helical" evidence="7">
    <location>
        <begin position="413"/>
        <end position="434"/>
    </location>
</feature>
<keyword evidence="3 7" id="KW-0812">Transmembrane</keyword>
<feature type="transmembrane region" description="Helical" evidence="7">
    <location>
        <begin position="117"/>
        <end position="137"/>
    </location>
</feature>
<evidence type="ECO:0000256" key="5">
    <source>
        <dbReference type="ARBA" id="ARBA00023136"/>
    </source>
</evidence>
<comment type="similarity">
    <text evidence="2">Belongs to the major facilitator superfamily.</text>
</comment>
<feature type="transmembrane region" description="Helical" evidence="7">
    <location>
        <begin position="144"/>
        <end position="164"/>
    </location>
</feature>
<dbReference type="InterPro" id="IPR036259">
    <property type="entry name" value="MFS_trans_sf"/>
</dbReference>
<feature type="domain" description="Major facilitator superfamily (MFS) profile" evidence="8">
    <location>
        <begin position="78"/>
        <end position="508"/>
    </location>
</feature>
<evidence type="ECO:0000256" key="6">
    <source>
        <dbReference type="SAM" id="MobiDB-lite"/>
    </source>
</evidence>
<feature type="transmembrane region" description="Helical" evidence="7">
    <location>
        <begin position="388"/>
        <end position="407"/>
    </location>
</feature>
<dbReference type="Gene3D" id="1.20.1250.20">
    <property type="entry name" value="MFS general substrate transporter like domains"/>
    <property type="match status" value="1"/>
</dbReference>
<dbReference type="Pfam" id="PF07690">
    <property type="entry name" value="MFS_1"/>
    <property type="match status" value="1"/>
</dbReference>
<organism evidence="9 10">
    <name type="scientific">Lachnellula occidentalis</name>
    <dbReference type="NCBI Taxonomy" id="215460"/>
    <lineage>
        <taxon>Eukaryota</taxon>
        <taxon>Fungi</taxon>
        <taxon>Dikarya</taxon>
        <taxon>Ascomycota</taxon>
        <taxon>Pezizomycotina</taxon>
        <taxon>Leotiomycetes</taxon>
        <taxon>Helotiales</taxon>
        <taxon>Lachnaceae</taxon>
        <taxon>Lachnellula</taxon>
    </lineage>
</organism>
<reference evidence="9 10" key="1">
    <citation type="submission" date="2018-05" db="EMBL/GenBank/DDBJ databases">
        <title>Genome sequencing and assembly of the regulated plant pathogen Lachnellula willkommii and related sister species for the development of diagnostic species identification markers.</title>
        <authorList>
            <person name="Giroux E."/>
            <person name="Bilodeau G."/>
        </authorList>
    </citation>
    <scope>NUCLEOTIDE SEQUENCE [LARGE SCALE GENOMIC DNA]</scope>
    <source>
        <strain evidence="9 10">CBS 160.35</strain>
    </source>
</reference>
<gene>
    <name evidence="9" type="primary">radE_2</name>
    <name evidence="9" type="ORF">LOCC1_G007071</name>
</gene>
<feature type="transmembrane region" description="Helical" evidence="7">
    <location>
        <begin position="76"/>
        <end position="97"/>
    </location>
</feature>
<dbReference type="Proteomes" id="UP000443090">
    <property type="component" value="Unassembled WGS sequence"/>
</dbReference>
<feature type="compositionally biased region" description="Basic and acidic residues" evidence="6">
    <location>
        <begin position="20"/>
        <end position="30"/>
    </location>
</feature>
<evidence type="ECO:0000256" key="7">
    <source>
        <dbReference type="SAM" id="Phobius"/>
    </source>
</evidence>